<dbReference type="Gene3D" id="1.10.400.20">
    <property type="entry name" value="putative tagatose 6-phosphate kinase domain like"/>
    <property type="match status" value="1"/>
</dbReference>
<dbReference type="InterPro" id="IPR013785">
    <property type="entry name" value="Aldolase_TIM"/>
</dbReference>
<dbReference type="OrthoDB" id="1672942at2"/>
<dbReference type="GO" id="GO:0005975">
    <property type="term" value="P:carbohydrate metabolic process"/>
    <property type="evidence" value="ECO:0007669"/>
    <property type="project" value="InterPro"/>
</dbReference>
<dbReference type="EMBL" id="NIOF01000009">
    <property type="protein sequence ID" value="OWQ87547.1"/>
    <property type="molecule type" value="Genomic_DNA"/>
</dbReference>
<organism evidence="2 3">
    <name type="scientific">Roseateles aquatilis</name>
    <dbReference type="NCBI Taxonomy" id="431061"/>
    <lineage>
        <taxon>Bacteria</taxon>
        <taxon>Pseudomonadati</taxon>
        <taxon>Pseudomonadota</taxon>
        <taxon>Betaproteobacteria</taxon>
        <taxon>Burkholderiales</taxon>
        <taxon>Sphaerotilaceae</taxon>
        <taxon>Roseateles</taxon>
    </lineage>
</organism>
<proteinExistence type="predicted"/>
<dbReference type="GO" id="GO:0009401">
    <property type="term" value="P:phosphoenolpyruvate-dependent sugar phosphotransferase system"/>
    <property type="evidence" value="ECO:0007669"/>
    <property type="project" value="TreeGrafter"/>
</dbReference>
<protein>
    <submittedName>
        <fullName evidence="2">D-tagatose-bisphosphate aldolase, class II, non-catalytic subunit</fullName>
    </submittedName>
</protein>
<sequence>MKLMLDIVRRHKQAAPLNDHSPAVGIPSVCSAHPVVIAATLRECAALGRPALIEATSNQVNQDGGYTGMTPVDFRRFVLALAAAEGVDPGLLILGGDHLGPNAWRKLPAAQAMAKAEVMVARYVAAGFRKIHLDCSMSCADDPVPLPEPEIAARAVRLCLAAEHAWRDTPDRGEPPVYVIGTEVPVPGGAHEDLDDLAVTSPQAAGATLALHREAFAGAGLDAAFERVIAMVVQPGVEFDHHKVIDYRPEKARALSAFIETQPGLVFEAHSTDYQTPQRLAQLARDHFAILKVGPGATFALRETLWGLAAIEREWLGRQAGGDDLIETVLGVMRAEPGHWQPYYQDPARLTVDLAYSLSDRIRYYWTHPAVQRACAGLLDRLEHSPPPLTLLSQFLPRQYDAVRDGRLRNRPAELLRYGTAQSLRPYLHACAA</sequence>
<dbReference type="PIRSF" id="PIRSF009264">
    <property type="entry name" value="TagBP_ald_AgaZ"/>
    <property type="match status" value="1"/>
</dbReference>
<reference evidence="2 3" key="1">
    <citation type="journal article" date="2008" name="Int. J. Syst. Evol. Microbiol.">
        <title>Description of Roseateles aquatilis sp. nov. and Roseateles terrae sp. nov., in the class Betaproteobacteria, and emended description of the genus Roseateles.</title>
        <authorList>
            <person name="Gomila M."/>
            <person name="Bowien B."/>
            <person name="Falsen E."/>
            <person name="Moore E.R."/>
            <person name="Lalucat J."/>
        </authorList>
    </citation>
    <scope>NUCLEOTIDE SEQUENCE [LARGE SCALE GENOMIC DNA]</scope>
    <source>
        <strain evidence="2 3">CCUG 48205</strain>
    </source>
</reference>
<dbReference type="AlphaFoldDB" id="A0A246J4M6"/>
<dbReference type="PANTHER" id="PTHR32502">
    <property type="entry name" value="N-ACETYLGALACTOSAMINE PERMEASE II COMPONENT-RELATED"/>
    <property type="match status" value="1"/>
</dbReference>
<dbReference type="SUPFAM" id="SSF51569">
    <property type="entry name" value="Aldolase"/>
    <property type="match status" value="1"/>
</dbReference>
<comment type="pathway">
    <text evidence="1">Carbohydrate metabolism.</text>
</comment>
<dbReference type="Pfam" id="PF08013">
    <property type="entry name" value="GatZ_KbaZ-like"/>
    <property type="match status" value="1"/>
</dbReference>
<evidence type="ECO:0000313" key="2">
    <source>
        <dbReference type="EMBL" id="OWQ87547.1"/>
    </source>
</evidence>
<dbReference type="NCBIfam" id="TIGR02810">
    <property type="entry name" value="agaZ_gatZ"/>
    <property type="match status" value="1"/>
</dbReference>
<dbReference type="GO" id="GO:0005886">
    <property type="term" value="C:plasma membrane"/>
    <property type="evidence" value="ECO:0007669"/>
    <property type="project" value="TreeGrafter"/>
</dbReference>
<dbReference type="Gene3D" id="3.20.20.70">
    <property type="entry name" value="Aldolase class I"/>
    <property type="match status" value="1"/>
</dbReference>
<comment type="caution">
    <text evidence="2">The sequence shown here is derived from an EMBL/GenBank/DDBJ whole genome shotgun (WGS) entry which is preliminary data.</text>
</comment>
<name>A0A246J4M6_9BURK</name>
<dbReference type="InterPro" id="IPR050303">
    <property type="entry name" value="GatZ_KbaZ_carbometab"/>
</dbReference>
<gene>
    <name evidence="2" type="ORF">CDN99_18290</name>
</gene>
<keyword evidence="3" id="KW-1185">Reference proteome</keyword>
<accession>A0A246J4M6</accession>
<dbReference type="InterPro" id="IPR012062">
    <property type="entry name" value="GatZ/KbaZ-like"/>
</dbReference>
<dbReference type="PANTHER" id="PTHR32502:SF2">
    <property type="entry name" value="D-TAGATOSE-1,6-BISPHOSPHATE ALDOLASE SUBUNIT KBAZ"/>
    <property type="match status" value="1"/>
</dbReference>
<evidence type="ECO:0000313" key="3">
    <source>
        <dbReference type="Proteomes" id="UP000197468"/>
    </source>
</evidence>
<evidence type="ECO:0000256" key="1">
    <source>
        <dbReference type="ARBA" id="ARBA00005007"/>
    </source>
</evidence>
<dbReference type="Proteomes" id="UP000197468">
    <property type="component" value="Unassembled WGS sequence"/>
</dbReference>